<name>A0A1C4YZ37_9ACTN</name>
<dbReference type="SUPFAM" id="SSF103481">
    <property type="entry name" value="Multidrug resistance efflux transporter EmrE"/>
    <property type="match status" value="2"/>
</dbReference>
<protein>
    <submittedName>
        <fullName evidence="4">Threonine/homoserine efflux transporter RhtA</fullName>
    </submittedName>
</protein>
<organism evidence="4 5">
    <name type="scientific">Micromonospora marina</name>
    <dbReference type="NCBI Taxonomy" id="307120"/>
    <lineage>
        <taxon>Bacteria</taxon>
        <taxon>Bacillati</taxon>
        <taxon>Actinomycetota</taxon>
        <taxon>Actinomycetes</taxon>
        <taxon>Micromonosporales</taxon>
        <taxon>Micromonosporaceae</taxon>
        <taxon>Micromonospora</taxon>
    </lineage>
</organism>
<dbReference type="AlphaFoldDB" id="A0A1C4YZ37"/>
<evidence type="ECO:0000256" key="2">
    <source>
        <dbReference type="SAM" id="Phobius"/>
    </source>
</evidence>
<evidence type="ECO:0000256" key="1">
    <source>
        <dbReference type="ARBA" id="ARBA00007362"/>
    </source>
</evidence>
<feature type="transmembrane region" description="Helical" evidence="2">
    <location>
        <begin position="183"/>
        <end position="209"/>
    </location>
</feature>
<feature type="transmembrane region" description="Helical" evidence="2">
    <location>
        <begin position="279"/>
        <end position="297"/>
    </location>
</feature>
<feature type="domain" description="EamA" evidence="3">
    <location>
        <begin position="154"/>
        <end position="295"/>
    </location>
</feature>
<keyword evidence="5" id="KW-1185">Reference proteome</keyword>
<dbReference type="PANTHER" id="PTHR22911:SF79">
    <property type="entry name" value="MOBA-LIKE NTP TRANSFERASE DOMAIN-CONTAINING PROTEIN"/>
    <property type="match status" value="1"/>
</dbReference>
<feature type="transmembrane region" description="Helical" evidence="2">
    <location>
        <begin position="97"/>
        <end position="118"/>
    </location>
</feature>
<gene>
    <name evidence="4" type="ORF">GA0070215_113123</name>
</gene>
<reference evidence="5" key="1">
    <citation type="submission" date="2016-06" db="EMBL/GenBank/DDBJ databases">
        <authorList>
            <person name="Varghese N."/>
        </authorList>
    </citation>
    <scope>NUCLEOTIDE SEQUENCE [LARGE SCALE GENOMIC DNA]</scope>
    <source>
        <strain evidence="5">DSM 45555</strain>
    </source>
</reference>
<keyword evidence="2" id="KW-1133">Transmembrane helix</keyword>
<evidence type="ECO:0000259" key="3">
    <source>
        <dbReference type="Pfam" id="PF00892"/>
    </source>
</evidence>
<dbReference type="GO" id="GO:0016020">
    <property type="term" value="C:membrane"/>
    <property type="evidence" value="ECO:0007669"/>
    <property type="project" value="InterPro"/>
</dbReference>
<feature type="transmembrane region" description="Helical" evidence="2">
    <location>
        <begin position="71"/>
        <end position="91"/>
    </location>
</feature>
<feature type="transmembrane region" description="Helical" evidence="2">
    <location>
        <begin position="154"/>
        <end position="171"/>
    </location>
</feature>
<evidence type="ECO:0000313" key="5">
    <source>
        <dbReference type="Proteomes" id="UP000198551"/>
    </source>
</evidence>
<feature type="domain" description="EamA" evidence="3">
    <location>
        <begin position="8"/>
        <end position="142"/>
    </location>
</feature>
<dbReference type="EMBL" id="FMCV01000013">
    <property type="protein sequence ID" value="SCF25978.1"/>
    <property type="molecule type" value="Genomic_DNA"/>
</dbReference>
<dbReference type="PANTHER" id="PTHR22911">
    <property type="entry name" value="ACYL-MALONYL CONDENSING ENZYME-RELATED"/>
    <property type="match status" value="1"/>
</dbReference>
<evidence type="ECO:0000313" key="4">
    <source>
        <dbReference type="EMBL" id="SCF25978.1"/>
    </source>
</evidence>
<feature type="transmembrane region" description="Helical" evidence="2">
    <location>
        <begin position="125"/>
        <end position="142"/>
    </location>
</feature>
<dbReference type="Proteomes" id="UP000198551">
    <property type="component" value="Unassembled WGS sequence"/>
</dbReference>
<keyword evidence="2" id="KW-0812">Transmembrane</keyword>
<feature type="transmembrane region" description="Helical" evidence="2">
    <location>
        <begin position="36"/>
        <end position="59"/>
    </location>
</feature>
<feature type="transmembrane region" description="Helical" evidence="2">
    <location>
        <begin position="253"/>
        <end position="273"/>
    </location>
</feature>
<feature type="transmembrane region" description="Helical" evidence="2">
    <location>
        <begin position="221"/>
        <end position="241"/>
    </location>
</feature>
<dbReference type="Pfam" id="PF00892">
    <property type="entry name" value="EamA"/>
    <property type="match status" value="2"/>
</dbReference>
<keyword evidence="2" id="KW-0472">Membrane</keyword>
<accession>A0A1C4YZ37</accession>
<sequence length="320" mass="32286">MRERSSVGLGLALLSAITFATSGTFARPLITGEWSAVAVVIARVGIAALVLAVPALLALRGRWAVLRRNAGSVVLFGLLGVATAQACFFNAVRYLPVGVALLLEYLGIVLVVGWMWLVHGQRPRLLTVAGSVTALCGLGLVLDLTGAGRLDPVGVLWGLGAGVGLAGYFVIAGRIDAGLPSVVMASGGMAVGALALLLLGGIGALPLAAGTADVTFGGHRVSWLVPIAGLSLIAAVVAYLAGVAGTRLLGARLSSFVGLTEVMFAVLIAWLVLDELPSLIQLAGGALILGGVALVRADELRGTPSAPATAPAEPVLTGER</sequence>
<comment type="similarity">
    <text evidence="1">Belongs to the EamA transporter family.</text>
</comment>
<dbReference type="InterPro" id="IPR000620">
    <property type="entry name" value="EamA_dom"/>
</dbReference>
<dbReference type="InterPro" id="IPR037185">
    <property type="entry name" value="EmrE-like"/>
</dbReference>
<proteinExistence type="inferred from homology"/>